<feature type="signal peptide" evidence="2">
    <location>
        <begin position="1"/>
        <end position="19"/>
    </location>
</feature>
<reference evidence="3 4" key="1">
    <citation type="journal article" date="2019" name="Nat. Ecol. Evol.">
        <title>Megaphylogeny resolves global patterns of mushroom evolution.</title>
        <authorList>
            <person name="Varga T."/>
            <person name="Krizsan K."/>
            <person name="Foldi C."/>
            <person name="Dima B."/>
            <person name="Sanchez-Garcia M."/>
            <person name="Sanchez-Ramirez S."/>
            <person name="Szollosi G.J."/>
            <person name="Szarkandi J.G."/>
            <person name="Papp V."/>
            <person name="Albert L."/>
            <person name="Andreopoulos W."/>
            <person name="Angelini C."/>
            <person name="Antonin V."/>
            <person name="Barry K.W."/>
            <person name="Bougher N.L."/>
            <person name="Buchanan P."/>
            <person name="Buyck B."/>
            <person name="Bense V."/>
            <person name="Catcheside P."/>
            <person name="Chovatia M."/>
            <person name="Cooper J."/>
            <person name="Damon W."/>
            <person name="Desjardin D."/>
            <person name="Finy P."/>
            <person name="Geml J."/>
            <person name="Haridas S."/>
            <person name="Hughes K."/>
            <person name="Justo A."/>
            <person name="Karasinski D."/>
            <person name="Kautmanova I."/>
            <person name="Kiss B."/>
            <person name="Kocsube S."/>
            <person name="Kotiranta H."/>
            <person name="LaButti K.M."/>
            <person name="Lechner B.E."/>
            <person name="Liimatainen K."/>
            <person name="Lipzen A."/>
            <person name="Lukacs Z."/>
            <person name="Mihaltcheva S."/>
            <person name="Morgado L.N."/>
            <person name="Niskanen T."/>
            <person name="Noordeloos M.E."/>
            <person name="Ohm R.A."/>
            <person name="Ortiz-Santana B."/>
            <person name="Ovrebo C."/>
            <person name="Racz N."/>
            <person name="Riley R."/>
            <person name="Savchenko A."/>
            <person name="Shiryaev A."/>
            <person name="Soop K."/>
            <person name="Spirin V."/>
            <person name="Szebenyi C."/>
            <person name="Tomsovsky M."/>
            <person name="Tulloss R.E."/>
            <person name="Uehling J."/>
            <person name="Grigoriev I.V."/>
            <person name="Vagvolgyi C."/>
            <person name="Papp T."/>
            <person name="Martin F.M."/>
            <person name="Miettinen O."/>
            <person name="Hibbett D.S."/>
            <person name="Nagy L.G."/>
        </authorList>
    </citation>
    <scope>NUCLEOTIDE SEQUENCE [LARGE SCALE GENOMIC DNA]</scope>
    <source>
        <strain evidence="3 4">CBS 309.79</strain>
    </source>
</reference>
<feature type="compositionally biased region" description="Polar residues" evidence="1">
    <location>
        <begin position="334"/>
        <end position="354"/>
    </location>
</feature>
<dbReference type="Proteomes" id="UP000305067">
    <property type="component" value="Unassembled WGS sequence"/>
</dbReference>
<feature type="region of interest" description="Disordered" evidence="1">
    <location>
        <begin position="334"/>
        <end position="357"/>
    </location>
</feature>
<keyword evidence="2" id="KW-0732">Signal</keyword>
<name>A0A5C3QFK7_9AGAR</name>
<sequence length="384" mass="40879">MALLPLLTAASFAVGSTHAAYNVVRDYSGSSFFDGWNYYGSYDNLTNGHTMYLAQDAAGVDKLAYINDAGNAIVKVDDFSEVVWDNKRNSIRLESKDVYDIGSLWVIDAVHLPFGCSVWPAFWTKGATDWPRTGEIDIIEYVNLMSFNQVALHTLPGCVQSPEVTQDTTGTLQTGKTAEADCSIEKGTGGCIVQETKEGSNGAAFGEGGGGVWATQFVKEGVFIWFWPRAQVPASIKESTATSALDIKDFGPPTAAYPVSSCDVEKLFTPQQLVLNIALCGDWADAPGVYNTSGLCTGLCYDNNVMGNGSNYANAYFEIPFIKAYLDESIPLPSSTGGSETTGAQGPGKTNTNPDVGEESGAVRLARSSVVGVVWLAVVAAVVL</sequence>
<evidence type="ECO:0000313" key="3">
    <source>
        <dbReference type="EMBL" id="TFK99270.1"/>
    </source>
</evidence>
<dbReference type="InterPro" id="IPR050546">
    <property type="entry name" value="Glycosyl_Hydrlase_16"/>
</dbReference>
<evidence type="ECO:0000256" key="2">
    <source>
        <dbReference type="SAM" id="SignalP"/>
    </source>
</evidence>
<accession>A0A5C3QFK7</accession>
<dbReference type="EMBL" id="ML178834">
    <property type="protein sequence ID" value="TFK99270.1"/>
    <property type="molecule type" value="Genomic_DNA"/>
</dbReference>
<keyword evidence="3" id="KW-0430">Lectin</keyword>
<dbReference type="PANTHER" id="PTHR10963">
    <property type="entry name" value="GLYCOSYL HYDROLASE-RELATED"/>
    <property type="match status" value="1"/>
</dbReference>
<dbReference type="Gene3D" id="2.60.120.200">
    <property type="match status" value="1"/>
</dbReference>
<evidence type="ECO:0000256" key="1">
    <source>
        <dbReference type="SAM" id="MobiDB-lite"/>
    </source>
</evidence>
<dbReference type="STRING" id="1884261.A0A5C3QFK7"/>
<dbReference type="GO" id="GO:0030246">
    <property type="term" value="F:carbohydrate binding"/>
    <property type="evidence" value="ECO:0007669"/>
    <property type="project" value="UniProtKB-KW"/>
</dbReference>
<dbReference type="Pfam" id="PF26113">
    <property type="entry name" value="GH16_XgeA"/>
    <property type="match status" value="1"/>
</dbReference>
<dbReference type="SUPFAM" id="SSF49899">
    <property type="entry name" value="Concanavalin A-like lectins/glucanases"/>
    <property type="match status" value="1"/>
</dbReference>
<dbReference type="AlphaFoldDB" id="A0A5C3QFK7"/>
<keyword evidence="4" id="KW-1185">Reference proteome</keyword>
<gene>
    <name evidence="3" type="ORF">BDV98DRAFT_606142</name>
</gene>
<protein>
    <submittedName>
        <fullName evidence="3">Concanavalin A-like lectin/glucanase domain-containing protein</fullName>
    </submittedName>
</protein>
<feature type="chain" id="PRO_5022958332" evidence="2">
    <location>
        <begin position="20"/>
        <end position="384"/>
    </location>
</feature>
<evidence type="ECO:0000313" key="4">
    <source>
        <dbReference type="Proteomes" id="UP000305067"/>
    </source>
</evidence>
<dbReference type="OrthoDB" id="192832at2759"/>
<dbReference type="InterPro" id="IPR013320">
    <property type="entry name" value="ConA-like_dom_sf"/>
</dbReference>
<dbReference type="GO" id="GO:0009251">
    <property type="term" value="P:glucan catabolic process"/>
    <property type="evidence" value="ECO:0007669"/>
    <property type="project" value="TreeGrafter"/>
</dbReference>
<organism evidence="3 4">
    <name type="scientific">Pterulicium gracile</name>
    <dbReference type="NCBI Taxonomy" id="1884261"/>
    <lineage>
        <taxon>Eukaryota</taxon>
        <taxon>Fungi</taxon>
        <taxon>Dikarya</taxon>
        <taxon>Basidiomycota</taxon>
        <taxon>Agaricomycotina</taxon>
        <taxon>Agaricomycetes</taxon>
        <taxon>Agaricomycetidae</taxon>
        <taxon>Agaricales</taxon>
        <taxon>Pleurotineae</taxon>
        <taxon>Pterulaceae</taxon>
        <taxon>Pterulicium</taxon>
    </lineage>
</organism>
<dbReference type="PANTHER" id="PTHR10963:SF24">
    <property type="entry name" value="GLYCOSIDASE C21B10.07-RELATED"/>
    <property type="match status" value="1"/>
</dbReference>
<proteinExistence type="predicted"/>